<name>A0A5N5CW24_9PEZI</name>
<keyword evidence="2" id="KW-0472">Membrane</keyword>
<evidence type="ECO:0000313" key="3">
    <source>
        <dbReference type="EMBL" id="KAB2569524.1"/>
    </source>
</evidence>
<feature type="transmembrane region" description="Helical" evidence="2">
    <location>
        <begin position="308"/>
        <end position="333"/>
    </location>
</feature>
<gene>
    <name evidence="3" type="ORF">DBV05_g11800</name>
</gene>
<dbReference type="EMBL" id="VCHE01000187">
    <property type="protein sequence ID" value="KAB2569524.1"/>
    <property type="molecule type" value="Genomic_DNA"/>
</dbReference>
<dbReference type="Proteomes" id="UP000325902">
    <property type="component" value="Unassembled WGS sequence"/>
</dbReference>
<organism evidence="3 4">
    <name type="scientific">Lasiodiplodia theobromae</name>
    <dbReference type="NCBI Taxonomy" id="45133"/>
    <lineage>
        <taxon>Eukaryota</taxon>
        <taxon>Fungi</taxon>
        <taxon>Dikarya</taxon>
        <taxon>Ascomycota</taxon>
        <taxon>Pezizomycotina</taxon>
        <taxon>Dothideomycetes</taxon>
        <taxon>Dothideomycetes incertae sedis</taxon>
        <taxon>Botryosphaeriales</taxon>
        <taxon>Botryosphaeriaceae</taxon>
        <taxon>Lasiodiplodia</taxon>
    </lineage>
</organism>
<dbReference type="OrthoDB" id="3540210at2759"/>
<evidence type="ECO:0000256" key="2">
    <source>
        <dbReference type="SAM" id="Phobius"/>
    </source>
</evidence>
<sequence length="482" mass="52482">MTSREITGNYTYEYSDDAIWESKQLQDTHRVKDYSIGYATSPPLPLPFIPTNPQLTLPTTSILASSFSNSSLEPKSDFIPTPSITQANAELILFFLSANSIIFAENTTDEWYRATHVAGRKYLNANPNATVPVYAQDEPASPLACVQQEQLCFPSLPADQRCTPLAARNDVYESAGALLSFGDSGNSNSSTSSAAAAAVAAARERLQWVIATAFTALQLESIVHTLGTRSLLSRFSLYSNVQAPLPEDQWQREVELWHDTVLAFMQESFVAAARGQSEDPRMDKLFMEPESAEAKSVCRNQTIRSTAYVSFSLLGLILILALGFLVIVVAATLEPLVGCIQRRWGKARGQYARLEWTATETLQLQRLAHEELGFGGAWTGAAETVPVTAPGELLAMLDVRDLEHPRLLLGKKWEGADVCGEAEKVREQGGEEVSGAKQGVDGEVGLRVTVQHTQGSSFSGGSEETLGRDESVSPTEVVTREA</sequence>
<reference evidence="3 4" key="1">
    <citation type="journal article" date="2019" name="Sci. Rep.">
        <title>A multi-omics analysis of the grapevine pathogen Lasiodiplodia theobromae reveals that temperature affects the expression of virulence- and pathogenicity-related genes.</title>
        <authorList>
            <person name="Felix C."/>
            <person name="Meneses R."/>
            <person name="Goncalves M.F.M."/>
            <person name="Tilleman L."/>
            <person name="Duarte A.S."/>
            <person name="Jorrin-Novo J.V."/>
            <person name="Van de Peer Y."/>
            <person name="Deforce D."/>
            <person name="Van Nieuwerburgh F."/>
            <person name="Esteves A.C."/>
            <person name="Alves A."/>
        </authorList>
    </citation>
    <scope>NUCLEOTIDE SEQUENCE [LARGE SCALE GENOMIC DNA]</scope>
    <source>
        <strain evidence="3 4">LA-SOL3</strain>
    </source>
</reference>
<evidence type="ECO:0000313" key="4">
    <source>
        <dbReference type="Proteomes" id="UP000325902"/>
    </source>
</evidence>
<keyword evidence="2" id="KW-1133">Transmembrane helix</keyword>
<protein>
    <submittedName>
        <fullName evidence="3">Uncharacterized protein</fullName>
    </submittedName>
</protein>
<evidence type="ECO:0000256" key="1">
    <source>
        <dbReference type="SAM" id="MobiDB-lite"/>
    </source>
</evidence>
<proteinExistence type="predicted"/>
<feature type="region of interest" description="Disordered" evidence="1">
    <location>
        <begin position="452"/>
        <end position="482"/>
    </location>
</feature>
<comment type="caution">
    <text evidence="3">The sequence shown here is derived from an EMBL/GenBank/DDBJ whole genome shotgun (WGS) entry which is preliminary data.</text>
</comment>
<accession>A0A5N5CW24</accession>
<feature type="compositionally biased region" description="Polar residues" evidence="1">
    <location>
        <begin position="452"/>
        <end position="462"/>
    </location>
</feature>
<keyword evidence="2" id="KW-0812">Transmembrane</keyword>
<keyword evidence="4" id="KW-1185">Reference proteome</keyword>
<dbReference type="AlphaFoldDB" id="A0A5N5CW24"/>